<name>A0A3E2HGK2_SCYLI</name>
<protein>
    <submittedName>
        <fullName evidence="3">Uncharacterized protein</fullName>
    </submittedName>
</protein>
<evidence type="ECO:0000313" key="3">
    <source>
        <dbReference type="EMBL" id="RFU32292.1"/>
    </source>
</evidence>
<dbReference type="OrthoDB" id="412788at2759"/>
<gene>
    <name evidence="3" type="ORF">B7463_g4030</name>
</gene>
<dbReference type="GO" id="GO:0016491">
    <property type="term" value="F:oxidoreductase activity"/>
    <property type="evidence" value="ECO:0007669"/>
    <property type="project" value="InterPro"/>
</dbReference>
<evidence type="ECO:0000256" key="2">
    <source>
        <dbReference type="SAM" id="MobiDB-lite"/>
    </source>
</evidence>
<comment type="similarity">
    <text evidence="1">Belongs to the asaB hydroxylase/desaturase family.</text>
</comment>
<feature type="region of interest" description="Disordered" evidence="2">
    <location>
        <begin position="255"/>
        <end position="276"/>
    </location>
</feature>
<proteinExistence type="inferred from homology"/>
<comment type="caution">
    <text evidence="3">The sequence shown here is derived from an EMBL/GenBank/DDBJ whole genome shotgun (WGS) entry which is preliminary data.</text>
</comment>
<keyword evidence="4" id="KW-1185">Reference proteome</keyword>
<evidence type="ECO:0000313" key="4">
    <source>
        <dbReference type="Proteomes" id="UP000258309"/>
    </source>
</evidence>
<dbReference type="OMA" id="HEWFYLS"/>
<evidence type="ECO:0000256" key="1">
    <source>
        <dbReference type="ARBA" id="ARBA00023604"/>
    </source>
</evidence>
<feature type="non-terminal residue" evidence="3">
    <location>
        <position position="1"/>
    </location>
</feature>
<accession>A0A3E2HGK2</accession>
<dbReference type="AlphaFoldDB" id="A0A3E2HGK2"/>
<feature type="compositionally biased region" description="Basic and acidic residues" evidence="2">
    <location>
        <begin position="320"/>
        <end position="330"/>
    </location>
</feature>
<dbReference type="EMBL" id="NCSJ02000057">
    <property type="protein sequence ID" value="RFU32292.1"/>
    <property type="molecule type" value="Genomic_DNA"/>
</dbReference>
<sequence length="330" mass="38005">MSTTTVISETNFEVEGNVYFLTRDPKYEETKPYTLRYTPEDGFPQTNVERTLYNLRFHNMRLEKNLQYEKCGFKMANLESQMTYEDYNDNEKIEAIHQEEVEDCVKETLNASSAEVLDYVVRRRHQSWPIATGDTYTFQQPASAAHIDHTYDAGCKIIRDTYPAQAEKLLQGHWQCVNVWHPLQGPLLDWPLAMCDAETVDFEHDTMSGDVVDRDAVFENTQVHYNPAQKWYYLPNQLPSELLIFKNADSESISGASPGVPHASFDNPMRKDSDPRRESIELRVLVRCHEYSSDLKKMSLIETRDSNAIVPNTPNPSKPPDLKSLPDSKL</sequence>
<dbReference type="PANTHER" id="PTHR34598:SF3">
    <property type="entry name" value="OXIDOREDUCTASE AN1597"/>
    <property type="match status" value="1"/>
</dbReference>
<dbReference type="NCBIfam" id="NF041278">
    <property type="entry name" value="CmcJ_NvfI_EfuI"/>
    <property type="match status" value="1"/>
</dbReference>
<dbReference type="STRING" id="5539.A0A3E2HGK2"/>
<dbReference type="Proteomes" id="UP000258309">
    <property type="component" value="Unassembled WGS sequence"/>
</dbReference>
<dbReference type="InterPro" id="IPR044053">
    <property type="entry name" value="AsaB-like"/>
</dbReference>
<feature type="region of interest" description="Disordered" evidence="2">
    <location>
        <begin position="305"/>
        <end position="330"/>
    </location>
</feature>
<organism evidence="3 4">
    <name type="scientific">Scytalidium lignicola</name>
    <name type="common">Hyphomycete</name>
    <dbReference type="NCBI Taxonomy" id="5539"/>
    <lineage>
        <taxon>Eukaryota</taxon>
        <taxon>Fungi</taxon>
        <taxon>Dikarya</taxon>
        <taxon>Ascomycota</taxon>
        <taxon>Pezizomycotina</taxon>
        <taxon>Leotiomycetes</taxon>
        <taxon>Leotiomycetes incertae sedis</taxon>
        <taxon>Scytalidium</taxon>
    </lineage>
</organism>
<dbReference type="PANTHER" id="PTHR34598">
    <property type="entry name" value="BLL6449 PROTEIN"/>
    <property type="match status" value="1"/>
</dbReference>
<reference evidence="3 4" key="1">
    <citation type="submission" date="2018-05" db="EMBL/GenBank/DDBJ databases">
        <title>Draft genome sequence of Scytalidium lignicola DSM 105466, a ubiquitous saprotrophic fungus.</title>
        <authorList>
            <person name="Buettner E."/>
            <person name="Gebauer A.M."/>
            <person name="Hofrichter M."/>
            <person name="Liers C."/>
            <person name="Kellner H."/>
        </authorList>
    </citation>
    <scope>NUCLEOTIDE SEQUENCE [LARGE SCALE GENOMIC DNA]</scope>
    <source>
        <strain evidence="3 4">DSM 105466</strain>
    </source>
</reference>
<feature type="non-terminal residue" evidence="3">
    <location>
        <position position="330"/>
    </location>
</feature>